<evidence type="ECO:0000256" key="4">
    <source>
        <dbReference type="ARBA" id="ARBA00023242"/>
    </source>
</evidence>
<dbReference type="EMBL" id="CAJPWZ010001967">
    <property type="protein sequence ID" value="CAG2227572.1"/>
    <property type="molecule type" value="Genomic_DNA"/>
</dbReference>
<dbReference type="Proteomes" id="UP000683360">
    <property type="component" value="Unassembled WGS sequence"/>
</dbReference>
<dbReference type="OrthoDB" id="514823at2759"/>
<evidence type="ECO:0000256" key="3">
    <source>
        <dbReference type="ARBA" id="ARBA00022705"/>
    </source>
</evidence>
<reference evidence="6" key="1">
    <citation type="submission" date="2021-03" db="EMBL/GenBank/DDBJ databases">
        <authorList>
            <person name="Bekaert M."/>
        </authorList>
    </citation>
    <scope>NUCLEOTIDE SEQUENCE</scope>
</reference>
<evidence type="ECO:0000313" key="6">
    <source>
        <dbReference type="EMBL" id="CAG2227572.1"/>
    </source>
</evidence>
<dbReference type="GO" id="GO:0003887">
    <property type="term" value="F:DNA-directed DNA polymerase activity"/>
    <property type="evidence" value="ECO:0007669"/>
    <property type="project" value="TreeGrafter"/>
</dbReference>
<comment type="subcellular location">
    <subcellularLocation>
        <location evidence="1">Nucleus</location>
    </subcellularLocation>
</comment>
<dbReference type="GO" id="GO:0006297">
    <property type="term" value="P:nucleotide-excision repair, DNA gap filling"/>
    <property type="evidence" value="ECO:0007669"/>
    <property type="project" value="TreeGrafter"/>
</dbReference>
<sequence length="477" mass="53756">MGTIDEMYLDNLDEWVNDENQIVTFKKLSLELKVHVNKAKQMLYSFVQHQRNNKDNDHLFVTYFVAGLSHPVVGVKTVKCMVVPEENIEAFKSTLSVVTSSHIYSVGRSKVKDDNKLYLADYDSIHKDSTTNTDIFKFSSIKYPKAKLRSDTEVESQKRYKTEPTTTKQVNGTSKQNGENGHASQKPKQNGENSNVSQKPAAKPQKKGGIAGMFANQAKKMSPEKDTKNKTKSPEKDTKEVKEEDSKDSKKNAKESSNKKGGVMAFFSKQTAKANEKPPEPVKKDKIVKSEPEVKQETMKKEPSPAKRKVSDKGKGKRSKSGQDSDDDSQKKRRRIKAVLIDSSSEEEMDYESPIPSPVREPSPAPESPVPKEVEKESPEKHSPEKTTYTNNGEKKRKRRRKLVPKTFMDDEGYMVTEKVWEDVSTDASETEQPPPKKPQEKVTKSPQKKKASPKKKSPPSAGGRKQAALTNFFKKK</sequence>
<proteinExistence type="predicted"/>
<comment type="caution">
    <text evidence="6">The sequence shown here is derived from an EMBL/GenBank/DDBJ whole genome shotgun (WGS) entry which is preliminary data.</text>
</comment>
<dbReference type="GO" id="GO:1904161">
    <property type="term" value="P:DNA synthesis involved in UV-damage excision repair"/>
    <property type="evidence" value="ECO:0007669"/>
    <property type="project" value="TreeGrafter"/>
</dbReference>
<keyword evidence="4" id="KW-0539">Nucleus</keyword>
<name>A0A8S3TB18_MYTED</name>
<feature type="compositionally biased region" description="Basic residues" evidence="5">
    <location>
        <begin position="395"/>
        <end position="404"/>
    </location>
</feature>
<dbReference type="GO" id="GO:0043625">
    <property type="term" value="C:delta DNA polymerase complex"/>
    <property type="evidence" value="ECO:0007669"/>
    <property type="project" value="InterPro"/>
</dbReference>
<feature type="compositionally biased region" description="Basic and acidic residues" evidence="5">
    <location>
        <begin position="221"/>
        <end position="258"/>
    </location>
</feature>
<keyword evidence="7" id="KW-1185">Reference proteome</keyword>
<feature type="compositionally biased region" description="Pro residues" evidence="5">
    <location>
        <begin position="355"/>
        <end position="369"/>
    </location>
</feature>
<organism evidence="6 7">
    <name type="scientific">Mytilus edulis</name>
    <name type="common">Blue mussel</name>
    <dbReference type="NCBI Taxonomy" id="6550"/>
    <lineage>
        <taxon>Eukaryota</taxon>
        <taxon>Metazoa</taxon>
        <taxon>Spiralia</taxon>
        <taxon>Lophotrochozoa</taxon>
        <taxon>Mollusca</taxon>
        <taxon>Bivalvia</taxon>
        <taxon>Autobranchia</taxon>
        <taxon>Pteriomorphia</taxon>
        <taxon>Mytilida</taxon>
        <taxon>Mytiloidea</taxon>
        <taxon>Mytilidae</taxon>
        <taxon>Mytilinae</taxon>
        <taxon>Mytilus</taxon>
    </lineage>
</organism>
<gene>
    <name evidence="6" type="ORF">MEDL_40553</name>
</gene>
<protein>
    <recommendedName>
        <fullName evidence="2">DNA polymerase delta subunit 3</fullName>
    </recommendedName>
</protein>
<feature type="compositionally biased region" description="Basic and acidic residues" evidence="5">
    <location>
        <begin position="148"/>
        <end position="162"/>
    </location>
</feature>
<feature type="compositionally biased region" description="Basic and acidic residues" evidence="5">
    <location>
        <begin position="274"/>
        <end position="314"/>
    </location>
</feature>
<feature type="compositionally biased region" description="Polar residues" evidence="5">
    <location>
        <begin position="163"/>
        <end position="198"/>
    </location>
</feature>
<feature type="region of interest" description="Disordered" evidence="5">
    <location>
        <begin position="148"/>
        <end position="477"/>
    </location>
</feature>
<accession>A0A8S3TB18</accession>
<dbReference type="InterPro" id="IPR019038">
    <property type="entry name" value="POLD3"/>
</dbReference>
<evidence type="ECO:0000256" key="1">
    <source>
        <dbReference type="ARBA" id="ARBA00004123"/>
    </source>
</evidence>
<keyword evidence="3" id="KW-0235">DNA replication</keyword>
<evidence type="ECO:0000313" key="7">
    <source>
        <dbReference type="Proteomes" id="UP000683360"/>
    </source>
</evidence>
<feature type="compositionally biased region" description="Basic residues" evidence="5">
    <location>
        <begin position="447"/>
        <end position="458"/>
    </location>
</feature>
<dbReference type="Gene3D" id="3.90.1030.20">
    <property type="entry name" value="DNA polymerase delta, p66 (Cdc27) subunit, wHTH domain"/>
    <property type="match status" value="1"/>
</dbReference>
<evidence type="ECO:0000256" key="5">
    <source>
        <dbReference type="SAM" id="MobiDB-lite"/>
    </source>
</evidence>
<feature type="compositionally biased region" description="Basic and acidic residues" evidence="5">
    <location>
        <begin position="370"/>
        <end position="385"/>
    </location>
</feature>
<dbReference type="FunFam" id="3.90.1030.20:FF:000002">
    <property type="entry name" value="DNA polymerase delta subunit"/>
    <property type="match status" value="1"/>
</dbReference>
<dbReference type="Pfam" id="PF09507">
    <property type="entry name" value="CDC27"/>
    <property type="match status" value="1"/>
</dbReference>
<dbReference type="AlphaFoldDB" id="A0A8S3TB18"/>
<dbReference type="GO" id="GO:0006271">
    <property type="term" value="P:DNA strand elongation involved in DNA replication"/>
    <property type="evidence" value="ECO:0007669"/>
    <property type="project" value="TreeGrafter"/>
</dbReference>
<dbReference type="PANTHER" id="PTHR17598">
    <property type="entry name" value="DNA POLYMERASE DELTA SUBUNIT 3"/>
    <property type="match status" value="1"/>
</dbReference>
<evidence type="ECO:0000256" key="2">
    <source>
        <dbReference type="ARBA" id="ARBA00017589"/>
    </source>
</evidence>
<dbReference type="InterPro" id="IPR041913">
    <property type="entry name" value="POLD3_sf"/>
</dbReference>
<dbReference type="PANTHER" id="PTHR17598:SF13">
    <property type="entry name" value="DNA POLYMERASE DELTA SUBUNIT 3"/>
    <property type="match status" value="1"/>
</dbReference>